<feature type="domain" description="YqaJ viral recombinase" evidence="2">
    <location>
        <begin position="59"/>
        <end position="243"/>
    </location>
</feature>
<dbReference type="SUPFAM" id="SSF52980">
    <property type="entry name" value="Restriction endonuclease-like"/>
    <property type="match status" value="1"/>
</dbReference>
<dbReference type="Pfam" id="PF09588">
    <property type="entry name" value="YqaJ"/>
    <property type="match status" value="1"/>
</dbReference>
<dbReference type="AlphaFoldDB" id="A0A3R6A0Z9"/>
<accession>A0A3R6A0Z9</accession>
<dbReference type="RefSeq" id="WP_118592452.1">
    <property type="nucleotide sequence ID" value="NZ_QSFP01000039.1"/>
</dbReference>
<sequence>MALPTKTDLSTLVLPGVKPVEYFKIANVFQDEFDALPSEFQVHYDYDPETRTYTLDELEWLKWRKHGPYHRHPEDSRYIEYTLGGSDIAVLFDGSELSEQLFLYDGQHGSNFKSAIELFYEKTGKKFEMKEKKKIGSDVLWVGHNEEPSIRNLFKRNYCKDHPLDIVKVINDCHMYQCGMRDHTGKLLYPFVLCDLDGLVEINGVTGILECKTCNKGSEDYKLWKKHIVPLKYYLQVCWYMLCMNLPYGYIVAKWGLLPSECVYIYIERNFDVENLIIKMAQDFLEAVKTKQPPDLNNQNLDRLFVYWRKKMGNPKPDAPVKMLGREYKDTALTLSMIGTSIKDFQQKESDLKKQRRDILTKQIFPVMGQSSEALVDFSPSSNMRIKLHNNNKKIVDVESLEASDPELYHHYLKEVFDEKLFMEEMADTCIADEFIVDSNILTDSKLEYCDVRLEPKQKTK</sequence>
<evidence type="ECO:0000259" key="2">
    <source>
        <dbReference type="Pfam" id="PF09588"/>
    </source>
</evidence>
<dbReference type="InterPro" id="IPR011335">
    <property type="entry name" value="Restrct_endonuc-II-like"/>
</dbReference>
<evidence type="ECO:0000313" key="4">
    <source>
        <dbReference type="Proteomes" id="UP000284465"/>
    </source>
</evidence>
<keyword evidence="1" id="KW-0378">Hydrolase</keyword>
<proteinExistence type="predicted"/>
<organism evidence="3 4">
    <name type="scientific">Roseburia intestinalis</name>
    <dbReference type="NCBI Taxonomy" id="166486"/>
    <lineage>
        <taxon>Bacteria</taxon>
        <taxon>Bacillati</taxon>
        <taxon>Bacillota</taxon>
        <taxon>Clostridia</taxon>
        <taxon>Lachnospirales</taxon>
        <taxon>Lachnospiraceae</taxon>
        <taxon>Roseburia</taxon>
    </lineage>
</organism>
<dbReference type="InterPro" id="IPR011604">
    <property type="entry name" value="PDDEXK-like_dom_sf"/>
</dbReference>
<protein>
    <recommendedName>
        <fullName evidence="2">YqaJ viral recombinase domain-containing protein</fullName>
    </recommendedName>
</protein>
<evidence type="ECO:0000313" key="3">
    <source>
        <dbReference type="EMBL" id="RHA61504.1"/>
    </source>
</evidence>
<dbReference type="Proteomes" id="UP000284465">
    <property type="component" value="Unassembled WGS sequence"/>
</dbReference>
<dbReference type="InterPro" id="IPR019080">
    <property type="entry name" value="YqaJ_viral_recombinase"/>
</dbReference>
<dbReference type="GO" id="GO:0016787">
    <property type="term" value="F:hydrolase activity"/>
    <property type="evidence" value="ECO:0007669"/>
    <property type="project" value="UniProtKB-KW"/>
</dbReference>
<evidence type="ECO:0000256" key="1">
    <source>
        <dbReference type="ARBA" id="ARBA00022801"/>
    </source>
</evidence>
<dbReference type="Gene3D" id="3.90.320.10">
    <property type="match status" value="1"/>
</dbReference>
<name>A0A3R6A0Z9_9FIRM</name>
<comment type="caution">
    <text evidence="3">The sequence shown here is derived from an EMBL/GenBank/DDBJ whole genome shotgun (WGS) entry which is preliminary data.</text>
</comment>
<gene>
    <name evidence="3" type="ORF">DW927_19080</name>
</gene>
<reference evidence="3 4" key="1">
    <citation type="submission" date="2018-08" db="EMBL/GenBank/DDBJ databases">
        <title>A genome reference for cultivated species of the human gut microbiota.</title>
        <authorList>
            <person name="Zou Y."/>
            <person name="Xue W."/>
            <person name="Luo G."/>
        </authorList>
    </citation>
    <scope>NUCLEOTIDE SEQUENCE [LARGE SCALE GENOMIC DNA]</scope>
    <source>
        <strain evidence="3 4">AM43-11</strain>
    </source>
</reference>
<dbReference type="EMBL" id="QSFP01000039">
    <property type="protein sequence ID" value="RHA61504.1"/>
    <property type="molecule type" value="Genomic_DNA"/>
</dbReference>